<name>A0AAV7DLY0_ENGPU</name>
<dbReference type="AlphaFoldDB" id="A0AAV7DLY0"/>
<keyword evidence="3" id="KW-1185">Reference proteome</keyword>
<evidence type="ECO:0000256" key="1">
    <source>
        <dbReference type="SAM" id="SignalP"/>
    </source>
</evidence>
<organism evidence="2 3">
    <name type="scientific">Engystomops pustulosus</name>
    <name type="common">Tungara frog</name>
    <name type="synonym">Physalaemus pustulosus</name>
    <dbReference type="NCBI Taxonomy" id="76066"/>
    <lineage>
        <taxon>Eukaryota</taxon>
        <taxon>Metazoa</taxon>
        <taxon>Chordata</taxon>
        <taxon>Craniata</taxon>
        <taxon>Vertebrata</taxon>
        <taxon>Euteleostomi</taxon>
        <taxon>Amphibia</taxon>
        <taxon>Batrachia</taxon>
        <taxon>Anura</taxon>
        <taxon>Neobatrachia</taxon>
        <taxon>Hyloidea</taxon>
        <taxon>Leptodactylidae</taxon>
        <taxon>Leiuperinae</taxon>
        <taxon>Engystomops</taxon>
    </lineage>
</organism>
<proteinExistence type="predicted"/>
<accession>A0AAV7DLY0</accession>
<sequence length="94" mass="11050">MRDAWKCLFIMAAVWPFTRGPVTQGRGHCFNLLSIQAKKAQGHIIHNNRSASTQTKYMLYILMCTHGYRHCTMLYTYTFIIHKRRVQTYTHING</sequence>
<evidence type="ECO:0000313" key="3">
    <source>
        <dbReference type="Proteomes" id="UP000824782"/>
    </source>
</evidence>
<keyword evidence="1" id="KW-0732">Signal</keyword>
<dbReference type="EMBL" id="WNYA01000001">
    <property type="protein sequence ID" value="KAG8598354.1"/>
    <property type="molecule type" value="Genomic_DNA"/>
</dbReference>
<feature type="chain" id="PRO_5043798472" description="Secreted protein" evidence="1">
    <location>
        <begin position="21"/>
        <end position="94"/>
    </location>
</feature>
<evidence type="ECO:0000313" key="2">
    <source>
        <dbReference type="EMBL" id="KAG8598354.1"/>
    </source>
</evidence>
<comment type="caution">
    <text evidence="2">The sequence shown here is derived from an EMBL/GenBank/DDBJ whole genome shotgun (WGS) entry which is preliminary data.</text>
</comment>
<protein>
    <recommendedName>
        <fullName evidence="4">Secreted protein</fullName>
    </recommendedName>
</protein>
<gene>
    <name evidence="2" type="ORF">GDO81_002581</name>
</gene>
<evidence type="ECO:0008006" key="4">
    <source>
        <dbReference type="Google" id="ProtNLM"/>
    </source>
</evidence>
<feature type="signal peptide" evidence="1">
    <location>
        <begin position="1"/>
        <end position="20"/>
    </location>
</feature>
<reference evidence="2" key="1">
    <citation type="thesis" date="2020" institute="ProQuest LLC" country="789 East Eisenhower Parkway, Ann Arbor, MI, USA">
        <title>Comparative Genomics and Chromosome Evolution.</title>
        <authorList>
            <person name="Mudd A.B."/>
        </authorList>
    </citation>
    <scope>NUCLEOTIDE SEQUENCE</scope>
    <source>
        <strain evidence="2">237g6f4</strain>
        <tissue evidence="2">Blood</tissue>
    </source>
</reference>
<dbReference type="Proteomes" id="UP000824782">
    <property type="component" value="Unassembled WGS sequence"/>
</dbReference>